<name>A0A7W8E5N1_9BACT</name>
<dbReference type="InterPro" id="IPR011118">
    <property type="entry name" value="Tannase/feruloyl_esterase"/>
</dbReference>
<evidence type="ECO:0000313" key="10">
    <source>
        <dbReference type="Proteomes" id="UP000540989"/>
    </source>
</evidence>
<keyword evidence="10" id="KW-1185">Reference proteome</keyword>
<protein>
    <submittedName>
        <fullName evidence="9">Feruloyl esterase</fullName>
        <ecNumber evidence="9">3.1.1.73</ecNumber>
    </submittedName>
</protein>
<evidence type="ECO:0000256" key="7">
    <source>
        <dbReference type="ARBA" id="ARBA00023157"/>
    </source>
</evidence>
<dbReference type="Pfam" id="PF07519">
    <property type="entry name" value="Tannase"/>
    <property type="match status" value="1"/>
</dbReference>
<comment type="caution">
    <text evidence="9">The sequence shown here is derived from an EMBL/GenBank/DDBJ whole genome shotgun (WGS) entry which is preliminary data.</text>
</comment>
<organism evidence="9 10">
    <name type="scientific">Granulicella aggregans</name>
    <dbReference type="NCBI Taxonomy" id="474949"/>
    <lineage>
        <taxon>Bacteria</taxon>
        <taxon>Pseudomonadati</taxon>
        <taxon>Acidobacteriota</taxon>
        <taxon>Terriglobia</taxon>
        <taxon>Terriglobales</taxon>
        <taxon>Acidobacteriaceae</taxon>
        <taxon>Granulicella</taxon>
    </lineage>
</organism>
<feature type="chain" id="PRO_5031244928" evidence="8">
    <location>
        <begin position="19"/>
        <end position="528"/>
    </location>
</feature>
<evidence type="ECO:0000313" key="9">
    <source>
        <dbReference type="EMBL" id="MBB5059479.1"/>
    </source>
</evidence>
<evidence type="ECO:0000256" key="6">
    <source>
        <dbReference type="ARBA" id="ARBA00022837"/>
    </source>
</evidence>
<gene>
    <name evidence="9" type="ORF">HDF16_004205</name>
</gene>
<dbReference type="Proteomes" id="UP000540989">
    <property type="component" value="Unassembled WGS sequence"/>
</dbReference>
<evidence type="ECO:0000256" key="5">
    <source>
        <dbReference type="ARBA" id="ARBA00022801"/>
    </source>
</evidence>
<dbReference type="PANTHER" id="PTHR33938">
    <property type="entry name" value="FERULOYL ESTERASE B-RELATED"/>
    <property type="match status" value="1"/>
</dbReference>
<feature type="signal peptide" evidence="8">
    <location>
        <begin position="1"/>
        <end position="18"/>
    </location>
</feature>
<keyword evidence="3" id="KW-0479">Metal-binding</keyword>
<evidence type="ECO:0000256" key="2">
    <source>
        <dbReference type="ARBA" id="ARBA00022487"/>
    </source>
</evidence>
<dbReference type="GO" id="GO:0046872">
    <property type="term" value="F:metal ion binding"/>
    <property type="evidence" value="ECO:0007669"/>
    <property type="project" value="UniProtKB-KW"/>
</dbReference>
<accession>A0A7W8E5N1</accession>
<dbReference type="PANTHER" id="PTHR33938:SF15">
    <property type="entry name" value="FERULOYL ESTERASE B-RELATED"/>
    <property type="match status" value="1"/>
</dbReference>
<dbReference type="RefSeq" id="WP_184221056.1">
    <property type="nucleotide sequence ID" value="NZ_JACHIP010000006.1"/>
</dbReference>
<comment type="similarity">
    <text evidence="1">Belongs to the tannase family.</text>
</comment>
<evidence type="ECO:0000256" key="1">
    <source>
        <dbReference type="ARBA" id="ARBA00006249"/>
    </source>
</evidence>
<keyword evidence="6" id="KW-0106">Calcium</keyword>
<proteinExistence type="inferred from homology"/>
<dbReference type="SUPFAM" id="SSF53474">
    <property type="entry name" value="alpha/beta-Hydrolases"/>
    <property type="match status" value="1"/>
</dbReference>
<keyword evidence="5 9" id="KW-0378">Hydrolase</keyword>
<dbReference type="InterPro" id="IPR029058">
    <property type="entry name" value="AB_hydrolase_fold"/>
</dbReference>
<sequence>MRRLAVAVLVAGSMAARAQGPSAAACSGLKTAHFADTTITSADLVPAGQFPVPPEAQEAMKQGAKLLPTLCRVVAEIKPTPDSDIKMELWMPNQWNGRFHGEGNGGFAGEIYYQNMSASVKSGYASAGTDTGHAANFLDASWAKGHPEKIADFGYRAIHLMTERSKELVAAYYGKPAKKSYFAACSDGGREALMEAQRFPADYDGILAGAPAYNWTALVTTGLKNSQALLAKPESYIPASKLRAISAAALAACDGKSGDGVSDGILAEPDKCKFKPETLLCKAGDSDSCLTAPQLKALETIYAGTVTKDGTEIYPGYVMGGEADAGGWAPWIVGAKPGQSLMYGFATGYFGDMVYPGRAFDFKTASIDQSYADAQQVTAKNLNATDPNLKPFFARGGKLVLYHGWSDAAITPLGTIDYYKKVVAATGSDSVKLYMVPGMDHCSGGPGADSFVWPNHGSDDPKKDAYLALQNWVEGGSAPREIVATKYAGGPESSDVEMTRPICPYPEVAKYKGTGDTKVAESFACSAK</sequence>
<evidence type="ECO:0000256" key="4">
    <source>
        <dbReference type="ARBA" id="ARBA00022729"/>
    </source>
</evidence>
<keyword evidence="4 8" id="KW-0732">Signal</keyword>
<reference evidence="9 10" key="1">
    <citation type="submission" date="2020-08" db="EMBL/GenBank/DDBJ databases">
        <title>Genomic Encyclopedia of Type Strains, Phase IV (KMG-V): Genome sequencing to study the core and pangenomes of soil and plant-associated prokaryotes.</title>
        <authorList>
            <person name="Whitman W."/>
        </authorList>
    </citation>
    <scope>NUCLEOTIDE SEQUENCE [LARGE SCALE GENOMIC DNA]</scope>
    <source>
        <strain evidence="9 10">M8UP14</strain>
    </source>
</reference>
<dbReference type="GO" id="GO:0030600">
    <property type="term" value="F:feruloyl esterase activity"/>
    <property type="evidence" value="ECO:0007669"/>
    <property type="project" value="UniProtKB-EC"/>
</dbReference>
<dbReference type="AlphaFoldDB" id="A0A7W8E5N1"/>
<evidence type="ECO:0000256" key="3">
    <source>
        <dbReference type="ARBA" id="ARBA00022723"/>
    </source>
</evidence>
<keyword evidence="2" id="KW-0719">Serine esterase</keyword>
<dbReference type="EMBL" id="JACHIP010000006">
    <property type="protein sequence ID" value="MBB5059479.1"/>
    <property type="molecule type" value="Genomic_DNA"/>
</dbReference>
<evidence type="ECO:0000256" key="8">
    <source>
        <dbReference type="SAM" id="SignalP"/>
    </source>
</evidence>
<dbReference type="EC" id="3.1.1.73" evidence="9"/>
<keyword evidence="7" id="KW-1015">Disulfide bond</keyword>